<sequence>MVIKFLNKKGQELEIDCGEDEILLQAGLRNGVILPYECSTGTCGSCKALAKPGTVNVNEKDLDGFKNVKISKGEFLLCQGTAKENCKILLNTSLSKSNKDEQLPFHQKACLKDFKEVARETITANFYLSGKISFKAGQYIIVKHPSVEGYRAYSMTNFEENSDLLSLVIKNKINGKLTNYLFDSKDDEIKFDIFGPIGKATFNPLERKNLLMIAGGTGIAGLMSILNHADQLRYFEDYKVDLFFGVRKYEDFFFLDEISNLSRKYIGNFNIYFITSDEKVSSKINSCDVSNGFVHEVFEDNLKSDYSERIAFLGGPSRMIDLLIPTLLKIGVSHDCIRYDKFG</sequence>
<dbReference type="InterPro" id="IPR017938">
    <property type="entry name" value="Riboflavin_synthase-like_b-brl"/>
</dbReference>
<dbReference type="InterPro" id="IPR012675">
    <property type="entry name" value="Beta-grasp_dom_sf"/>
</dbReference>
<dbReference type="PANTHER" id="PTHR47354">
    <property type="entry name" value="NADH OXIDOREDUCTASE HCR"/>
    <property type="match status" value="1"/>
</dbReference>
<gene>
    <name evidence="3" type="primary">msmD</name>
</gene>
<dbReference type="SUPFAM" id="SSF54292">
    <property type="entry name" value="2Fe-2S ferredoxin-like"/>
    <property type="match status" value="1"/>
</dbReference>
<feature type="domain" description="2Fe-2S ferredoxin-type" evidence="1">
    <location>
        <begin position="1"/>
        <end position="94"/>
    </location>
</feature>
<dbReference type="InterPro" id="IPR036010">
    <property type="entry name" value="2Fe-2S_ferredoxin-like_sf"/>
</dbReference>
<dbReference type="Gene3D" id="2.40.30.10">
    <property type="entry name" value="Translation factors"/>
    <property type="match status" value="1"/>
</dbReference>
<dbReference type="PRINTS" id="PR00410">
    <property type="entry name" value="PHEHYDRXLASE"/>
</dbReference>
<evidence type="ECO:0000313" key="3">
    <source>
        <dbReference type="EMBL" id="ABK97397.1"/>
    </source>
</evidence>
<dbReference type="InterPro" id="IPR001041">
    <property type="entry name" value="2Fe-2S_ferredoxin-type"/>
</dbReference>
<dbReference type="Gene3D" id="3.10.20.30">
    <property type="match status" value="1"/>
</dbReference>
<dbReference type="InterPro" id="IPR006058">
    <property type="entry name" value="2Fe2S_fd_BS"/>
</dbReference>
<dbReference type="PANTHER" id="PTHR47354:SF5">
    <property type="entry name" value="PROTEIN RFBI"/>
    <property type="match status" value="1"/>
</dbReference>
<dbReference type="Pfam" id="PF00175">
    <property type="entry name" value="NAD_binding_1"/>
    <property type="match status" value="1"/>
</dbReference>
<dbReference type="CDD" id="cd00207">
    <property type="entry name" value="fer2"/>
    <property type="match status" value="1"/>
</dbReference>
<evidence type="ECO:0000259" key="2">
    <source>
        <dbReference type="PROSITE" id="PS51384"/>
    </source>
</evidence>
<dbReference type="InterPro" id="IPR017927">
    <property type="entry name" value="FAD-bd_FR_type"/>
</dbReference>
<accession>A8QNM0</accession>
<dbReference type="EMBL" id="EF103447">
    <property type="protein sequence ID" value="ABK97397.1"/>
    <property type="molecule type" value="Genomic_DNA"/>
</dbReference>
<dbReference type="GO" id="GO:0051537">
    <property type="term" value="F:2 iron, 2 sulfur cluster binding"/>
    <property type="evidence" value="ECO:0007669"/>
    <property type="project" value="InterPro"/>
</dbReference>
<dbReference type="Pfam" id="PF00111">
    <property type="entry name" value="Fer2"/>
    <property type="match status" value="1"/>
</dbReference>
<dbReference type="InterPro" id="IPR001433">
    <property type="entry name" value="OxRdtase_FAD/NAD-bd"/>
</dbReference>
<dbReference type="PROSITE" id="PS51384">
    <property type="entry name" value="FAD_FR"/>
    <property type="match status" value="1"/>
</dbReference>
<dbReference type="InterPro" id="IPR008333">
    <property type="entry name" value="Cbr1-like_FAD-bd_dom"/>
</dbReference>
<feature type="domain" description="FAD-binding FR-type" evidence="2">
    <location>
        <begin position="104"/>
        <end position="203"/>
    </location>
</feature>
<organism evidence="3">
    <name type="scientific">uncultured bacterium Sargasso-2222818</name>
    <dbReference type="NCBI Taxonomy" id="414118"/>
    <lineage>
        <taxon>Bacteria</taxon>
        <taxon>environmental samples</taxon>
    </lineage>
</organism>
<dbReference type="AlphaFoldDB" id="A8QNM0"/>
<dbReference type="GO" id="GO:0016491">
    <property type="term" value="F:oxidoreductase activity"/>
    <property type="evidence" value="ECO:0007669"/>
    <property type="project" value="InterPro"/>
</dbReference>
<dbReference type="InterPro" id="IPR050415">
    <property type="entry name" value="MRET"/>
</dbReference>
<dbReference type="Gene3D" id="3.40.50.80">
    <property type="entry name" value="Nucleotide-binding domain of ferredoxin-NADP reductase (FNR) module"/>
    <property type="match status" value="1"/>
</dbReference>
<evidence type="ECO:0000259" key="1">
    <source>
        <dbReference type="PROSITE" id="PS51085"/>
    </source>
</evidence>
<proteinExistence type="predicted"/>
<dbReference type="Pfam" id="PF00970">
    <property type="entry name" value="FAD_binding_6"/>
    <property type="match status" value="1"/>
</dbReference>
<reference evidence="3" key="1">
    <citation type="journal article" date="2009" name="J. Basic Microbiol.">
        <title>Evidence of methanesulfonate utilizers in the Sargasso Sea metagenome.</title>
        <authorList>
            <person name="Leitao E."/>
            <person name="Moradas-Ferreira P."/>
            <person name="De Marco P."/>
        </authorList>
    </citation>
    <scope>NUCLEOTIDE SEQUENCE</scope>
</reference>
<dbReference type="CDD" id="cd06190">
    <property type="entry name" value="T4MO_e_transfer_like"/>
    <property type="match status" value="1"/>
</dbReference>
<dbReference type="PROSITE" id="PS00197">
    <property type="entry name" value="2FE2S_FER_1"/>
    <property type="match status" value="1"/>
</dbReference>
<dbReference type="SUPFAM" id="SSF52343">
    <property type="entry name" value="Ferredoxin reductase-like, C-terminal NADP-linked domain"/>
    <property type="match status" value="1"/>
</dbReference>
<dbReference type="PROSITE" id="PS51085">
    <property type="entry name" value="2FE2S_FER_2"/>
    <property type="match status" value="1"/>
</dbReference>
<dbReference type="InterPro" id="IPR039261">
    <property type="entry name" value="FNR_nucleotide-bd"/>
</dbReference>
<protein>
    <submittedName>
        <fullName evidence="3">MsmD</fullName>
    </submittedName>
</protein>
<name>A8QNM0_9BACT</name>
<dbReference type="SUPFAM" id="SSF63380">
    <property type="entry name" value="Riboflavin synthase domain-like"/>
    <property type="match status" value="1"/>
</dbReference>